<gene>
    <name evidence="2" type="ORF">VNI00_016911</name>
</gene>
<keyword evidence="3" id="KW-1185">Reference proteome</keyword>
<dbReference type="AlphaFoldDB" id="A0AAW0BD23"/>
<evidence type="ECO:0000313" key="3">
    <source>
        <dbReference type="Proteomes" id="UP001383192"/>
    </source>
</evidence>
<comment type="caution">
    <text evidence="2">The sequence shown here is derived from an EMBL/GenBank/DDBJ whole genome shotgun (WGS) entry which is preliminary data.</text>
</comment>
<organism evidence="2 3">
    <name type="scientific">Paramarasmius palmivorus</name>
    <dbReference type="NCBI Taxonomy" id="297713"/>
    <lineage>
        <taxon>Eukaryota</taxon>
        <taxon>Fungi</taxon>
        <taxon>Dikarya</taxon>
        <taxon>Basidiomycota</taxon>
        <taxon>Agaricomycotina</taxon>
        <taxon>Agaricomycetes</taxon>
        <taxon>Agaricomycetidae</taxon>
        <taxon>Agaricales</taxon>
        <taxon>Marasmiineae</taxon>
        <taxon>Marasmiaceae</taxon>
        <taxon>Paramarasmius</taxon>
    </lineage>
</organism>
<dbReference type="EMBL" id="JAYKXP010000146">
    <property type="protein sequence ID" value="KAK7022830.1"/>
    <property type="molecule type" value="Genomic_DNA"/>
</dbReference>
<evidence type="ECO:0000256" key="1">
    <source>
        <dbReference type="SAM" id="MobiDB-lite"/>
    </source>
</evidence>
<evidence type="ECO:0000313" key="2">
    <source>
        <dbReference type="EMBL" id="KAK7022830.1"/>
    </source>
</evidence>
<name>A0AAW0BD23_9AGAR</name>
<reference evidence="2 3" key="1">
    <citation type="submission" date="2024-01" db="EMBL/GenBank/DDBJ databases">
        <title>A draft genome for a cacao thread blight-causing isolate of Paramarasmius palmivorus.</title>
        <authorList>
            <person name="Baruah I.K."/>
            <person name="Bukari Y."/>
            <person name="Amoako-Attah I."/>
            <person name="Meinhardt L.W."/>
            <person name="Bailey B.A."/>
            <person name="Cohen S.P."/>
        </authorList>
    </citation>
    <scope>NUCLEOTIDE SEQUENCE [LARGE SCALE GENOMIC DNA]</scope>
    <source>
        <strain evidence="2 3">GH-12</strain>
    </source>
</reference>
<protein>
    <submittedName>
        <fullName evidence="2">Uncharacterized protein</fullName>
    </submittedName>
</protein>
<feature type="region of interest" description="Disordered" evidence="1">
    <location>
        <begin position="1"/>
        <end position="30"/>
    </location>
</feature>
<proteinExistence type="predicted"/>
<sequence>MNSEESSSEPLPLVEEHPTVDVKMSESPGSIPVRRHEPLRDLTFEAKIFEEEWTCTVREDEKLVQTIDYGARECSLDVPGSYPTVTSNFVGAFGFDHERLVECLLFLLLGVLMGVLFTRSA</sequence>
<feature type="compositionally biased region" description="Low complexity" evidence="1">
    <location>
        <begin position="1"/>
        <end position="13"/>
    </location>
</feature>
<dbReference type="Proteomes" id="UP001383192">
    <property type="component" value="Unassembled WGS sequence"/>
</dbReference>
<accession>A0AAW0BD23</accession>
<feature type="compositionally biased region" description="Basic and acidic residues" evidence="1">
    <location>
        <begin position="14"/>
        <end position="24"/>
    </location>
</feature>